<dbReference type="InterPro" id="IPR002347">
    <property type="entry name" value="SDR_fam"/>
</dbReference>
<dbReference type="SMART" id="SM00822">
    <property type="entry name" value="PKS_KR"/>
    <property type="match status" value="1"/>
</dbReference>
<dbReference type="PRINTS" id="PR00081">
    <property type="entry name" value="GDHRDH"/>
</dbReference>
<dbReference type="AlphaFoldDB" id="A0A316C8R1"/>
<evidence type="ECO:0000313" key="5">
    <source>
        <dbReference type="Proteomes" id="UP000245396"/>
    </source>
</evidence>
<evidence type="ECO:0000256" key="2">
    <source>
        <dbReference type="ARBA" id="ARBA00023002"/>
    </source>
</evidence>
<dbReference type="GO" id="GO:0016616">
    <property type="term" value="F:oxidoreductase activity, acting on the CH-OH group of donors, NAD or NADP as acceptor"/>
    <property type="evidence" value="ECO:0007669"/>
    <property type="project" value="TreeGrafter"/>
</dbReference>
<dbReference type="FunFam" id="3.40.50.720:FF:000084">
    <property type="entry name" value="Short-chain dehydrogenase reductase"/>
    <property type="match status" value="1"/>
</dbReference>
<protein>
    <submittedName>
        <fullName evidence="4">3-oxoacyl-[acyl-carrier protein] reductase</fullName>
    </submittedName>
</protein>
<dbReference type="Gene3D" id="3.40.50.720">
    <property type="entry name" value="NAD(P)-binding Rossmann-like Domain"/>
    <property type="match status" value="1"/>
</dbReference>
<dbReference type="InterPro" id="IPR036291">
    <property type="entry name" value="NAD(P)-bd_dom_sf"/>
</dbReference>
<dbReference type="STRING" id="1192868.GCA_000304395_01984"/>
<keyword evidence="2" id="KW-0560">Oxidoreductase</keyword>
<reference evidence="4 5" key="1">
    <citation type="submission" date="2018-05" db="EMBL/GenBank/DDBJ databases">
        <title>Genomic Encyclopedia of Type Strains, Phase IV (KMG-IV): sequencing the most valuable type-strain genomes for metagenomic binning, comparative biology and taxonomic classification.</title>
        <authorList>
            <person name="Goeker M."/>
        </authorList>
    </citation>
    <scope>NUCLEOTIDE SEQUENCE [LARGE SCALE GENOMIC DNA]</scope>
    <source>
        <strain evidence="4 5">DSM 6986</strain>
    </source>
</reference>
<sequence>MNVEELRFMNGVCLVTGAAGGIGRAVVKRLASDGFRVLAADLKLEAAEASLADVAGEGHRAIALDVSNEAQVIAGFAEAENLGAPIDAVVAAAGILLFAPDGNRPLITDMELKDWDLTQRVNSTGTFLLLREYLRGANRRDIANGRFIGFASVAAQLGGYRSSSAYIASKSAVMGLVKAGAREAAHRGVTVNAVAPGLIDAPMLRQSLSPEDDCAVTGNIPLQRIGTSEDVAGAVSFLMGPDAAYITGAVIDVNGGYRMQ</sequence>
<dbReference type="PANTHER" id="PTHR42760:SF133">
    <property type="entry name" value="3-OXOACYL-[ACYL-CARRIER-PROTEIN] REDUCTASE"/>
    <property type="match status" value="1"/>
</dbReference>
<evidence type="ECO:0000256" key="1">
    <source>
        <dbReference type="ARBA" id="ARBA00006484"/>
    </source>
</evidence>
<comment type="similarity">
    <text evidence="1">Belongs to the short-chain dehydrogenases/reductases (SDR) family.</text>
</comment>
<evidence type="ECO:0000313" key="4">
    <source>
        <dbReference type="EMBL" id="PWJ84407.1"/>
    </source>
</evidence>
<gene>
    <name evidence="4" type="ORF">C7441_10523</name>
</gene>
<dbReference type="SUPFAM" id="SSF51735">
    <property type="entry name" value="NAD(P)-binding Rossmann-fold domains"/>
    <property type="match status" value="1"/>
</dbReference>
<dbReference type="PANTHER" id="PTHR42760">
    <property type="entry name" value="SHORT-CHAIN DEHYDROGENASES/REDUCTASES FAMILY MEMBER"/>
    <property type="match status" value="1"/>
</dbReference>
<proteinExistence type="inferred from homology"/>
<comment type="caution">
    <text evidence="4">The sequence shown here is derived from an EMBL/GenBank/DDBJ whole genome shotgun (WGS) entry which is preliminary data.</text>
</comment>
<organism evidence="4 5">
    <name type="scientific">Pseudaminobacter salicylatoxidans</name>
    <dbReference type="NCBI Taxonomy" id="93369"/>
    <lineage>
        <taxon>Bacteria</taxon>
        <taxon>Pseudomonadati</taxon>
        <taxon>Pseudomonadota</taxon>
        <taxon>Alphaproteobacteria</taxon>
        <taxon>Hyphomicrobiales</taxon>
        <taxon>Phyllobacteriaceae</taxon>
        <taxon>Pseudaminobacter</taxon>
    </lineage>
</organism>
<evidence type="ECO:0000259" key="3">
    <source>
        <dbReference type="SMART" id="SM00822"/>
    </source>
</evidence>
<feature type="domain" description="Ketoreductase" evidence="3">
    <location>
        <begin position="11"/>
        <end position="197"/>
    </location>
</feature>
<name>A0A316C8R1_PSESE</name>
<keyword evidence="5" id="KW-1185">Reference proteome</keyword>
<dbReference type="PRINTS" id="PR00080">
    <property type="entry name" value="SDRFAMILY"/>
</dbReference>
<dbReference type="EMBL" id="QGGG01000005">
    <property type="protein sequence ID" value="PWJ84407.1"/>
    <property type="molecule type" value="Genomic_DNA"/>
</dbReference>
<dbReference type="InterPro" id="IPR057326">
    <property type="entry name" value="KR_dom"/>
</dbReference>
<accession>A0A316C8R1</accession>
<dbReference type="Proteomes" id="UP000245396">
    <property type="component" value="Unassembled WGS sequence"/>
</dbReference>
<dbReference type="Pfam" id="PF13561">
    <property type="entry name" value="adh_short_C2"/>
    <property type="match status" value="1"/>
</dbReference>